<organism evidence="2 3">
    <name type="scientific">Novosphingobium resinovorum</name>
    <dbReference type="NCBI Taxonomy" id="158500"/>
    <lineage>
        <taxon>Bacteria</taxon>
        <taxon>Pseudomonadati</taxon>
        <taxon>Pseudomonadota</taxon>
        <taxon>Alphaproteobacteria</taxon>
        <taxon>Sphingomonadales</taxon>
        <taxon>Sphingomonadaceae</taxon>
        <taxon>Novosphingobium</taxon>
    </lineage>
</organism>
<proteinExistence type="predicted"/>
<accession>A0A031J2W7</accession>
<evidence type="ECO:0000313" key="3">
    <source>
        <dbReference type="Proteomes" id="UP000024329"/>
    </source>
</evidence>
<dbReference type="Proteomes" id="UP000024329">
    <property type="component" value="Unassembled WGS sequence"/>
</dbReference>
<feature type="compositionally biased region" description="Polar residues" evidence="1">
    <location>
        <begin position="30"/>
        <end position="49"/>
    </location>
</feature>
<evidence type="ECO:0000313" key="2">
    <source>
        <dbReference type="EMBL" id="EZP67591.1"/>
    </source>
</evidence>
<protein>
    <submittedName>
        <fullName evidence="2">Uncharacterized protein</fullName>
    </submittedName>
</protein>
<sequence>MSSSVLAMVAPAIAIGERMLPPGVPGGSDSCHQPSRSCLSIERTSINSA</sequence>
<dbReference type="AlphaFoldDB" id="A0A031J2W7"/>
<name>A0A031J2W7_9SPHN</name>
<feature type="region of interest" description="Disordered" evidence="1">
    <location>
        <begin position="21"/>
        <end position="49"/>
    </location>
</feature>
<comment type="caution">
    <text evidence="2">The sequence shown here is derived from an EMBL/GenBank/DDBJ whole genome shotgun (WGS) entry which is preliminary data.</text>
</comment>
<dbReference type="EMBL" id="JFYZ01000089">
    <property type="protein sequence ID" value="EZP67591.1"/>
    <property type="molecule type" value="Genomic_DNA"/>
</dbReference>
<evidence type="ECO:0000256" key="1">
    <source>
        <dbReference type="SAM" id="MobiDB-lite"/>
    </source>
</evidence>
<reference evidence="2 3" key="1">
    <citation type="submission" date="2014-03" db="EMBL/GenBank/DDBJ databases">
        <title>Whole genome sequence of Novosphingobium resinovorum KF1.</title>
        <authorList>
            <person name="Gan H.M."/>
            <person name="Gan H.Y."/>
            <person name="Chew T.H."/>
            <person name="Savka M.A."/>
        </authorList>
    </citation>
    <scope>NUCLEOTIDE SEQUENCE [LARGE SCALE GENOMIC DNA]</scope>
    <source>
        <strain evidence="2 3">KF1</strain>
    </source>
</reference>
<gene>
    <name evidence="2" type="ORF">BV97_05710</name>
</gene>